<dbReference type="EMBL" id="LR590481">
    <property type="protein sequence ID" value="VTQ86180.1"/>
    <property type="molecule type" value="Genomic_DNA"/>
</dbReference>
<reference evidence="2 3" key="1">
    <citation type="submission" date="2019-05" db="EMBL/GenBank/DDBJ databases">
        <authorList>
            <consortium name="Pathogen Informatics"/>
        </authorList>
    </citation>
    <scope>NUCLEOTIDE SEQUENCE [LARGE SCALE GENOMIC DNA]</scope>
    <source>
        <strain evidence="2 3">NCTC503</strain>
    </source>
</reference>
<accession>A0A4U9RBW9</accession>
<dbReference type="AlphaFoldDB" id="A0A4U9RBW9"/>
<dbReference type="KEGG" id="hhw:NCTC503_00888"/>
<gene>
    <name evidence="2" type="ORF">NCTC503_00888</name>
</gene>
<dbReference type="Gene3D" id="3.40.50.2300">
    <property type="match status" value="2"/>
</dbReference>
<keyword evidence="3" id="KW-1185">Reference proteome</keyword>
<evidence type="ECO:0000313" key="2">
    <source>
        <dbReference type="EMBL" id="VTQ86180.1"/>
    </source>
</evidence>
<keyword evidence="1" id="KW-0732">Signal</keyword>
<organism evidence="2 3">
    <name type="scientific">Hathewaya histolytica</name>
    <name type="common">Clostridium histolyticum</name>
    <dbReference type="NCBI Taxonomy" id="1498"/>
    <lineage>
        <taxon>Bacteria</taxon>
        <taxon>Bacillati</taxon>
        <taxon>Bacillota</taxon>
        <taxon>Clostridia</taxon>
        <taxon>Eubacteriales</taxon>
        <taxon>Clostridiaceae</taxon>
        <taxon>Hathewaya</taxon>
    </lineage>
</organism>
<dbReference type="PANTHER" id="PTHR35271">
    <property type="entry name" value="ABC TRANSPORTER, SUBSTRATE-BINDING LIPOPROTEIN-RELATED"/>
    <property type="match status" value="1"/>
</dbReference>
<dbReference type="InterPro" id="IPR007487">
    <property type="entry name" value="ABC_transpt-TYRBP-like"/>
</dbReference>
<feature type="signal peptide" evidence="1">
    <location>
        <begin position="1"/>
        <end position="23"/>
    </location>
</feature>
<protein>
    <submittedName>
        <fullName evidence="2">Extracellular substrate-binding protein</fullName>
    </submittedName>
</protein>
<dbReference type="Proteomes" id="UP000308489">
    <property type="component" value="Chromosome 1"/>
</dbReference>
<dbReference type="RefSeq" id="WP_138209601.1">
    <property type="nucleotide sequence ID" value="NZ_CBCRUQ010000016.1"/>
</dbReference>
<name>A0A4U9RBW9_HATHI</name>
<evidence type="ECO:0000313" key="3">
    <source>
        <dbReference type="Proteomes" id="UP000308489"/>
    </source>
</evidence>
<dbReference type="CDD" id="cd06325">
    <property type="entry name" value="PBP1_ABC_unchar_transporter"/>
    <property type="match status" value="1"/>
</dbReference>
<dbReference type="PANTHER" id="PTHR35271:SF1">
    <property type="entry name" value="ABC TRANSPORTER, SUBSTRATE-BINDING LIPOPROTEIN"/>
    <property type="match status" value="1"/>
</dbReference>
<dbReference type="SUPFAM" id="SSF53822">
    <property type="entry name" value="Periplasmic binding protein-like I"/>
    <property type="match status" value="1"/>
</dbReference>
<evidence type="ECO:0000256" key="1">
    <source>
        <dbReference type="SAM" id="SignalP"/>
    </source>
</evidence>
<proteinExistence type="predicted"/>
<feature type="chain" id="PRO_5039011732" evidence="1">
    <location>
        <begin position="24"/>
        <end position="336"/>
    </location>
</feature>
<dbReference type="InterPro" id="IPR028082">
    <property type="entry name" value="Peripla_BP_I"/>
</dbReference>
<sequence>MVAKKIGKILLCTVLIASLGACSNGTSSKNDKSKSNSIKEIGITQIVEHKALDSSREGFIEALKESGFEEGKNIKIDFQNAQGDMSSVDTIAKKFVSEKKDLIFAISTPSAQAAFNATKEIPILVTAITDPVSSGLVKSMEKPETNVTGTSDKTPIKNQLELFKKINPQVKKIGVVFNTSEANSEVQVKELKEEAKKMNIEVLEGGVTNVNEVPQVLDSLLGKVDVMYTPADNMVASSLSLISKKSEDKKIPVFGAEKAHVEGGALITLGVDYKELGREAGKKAAEVLKGKSIGEIPVTMQKEFKVAINEDTMKRLNIKLPDEIVKNAEKITGGAK</sequence>
<dbReference type="Pfam" id="PF04392">
    <property type="entry name" value="ABC_sub_bind"/>
    <property type="match status" value="1"/>
</dbReference>
<dbReference type="OrthoDB" id="9776955at2"/>
<dbReference type="PROSITE" id="PS51257">
    <property type="entry name" value="PROKAR_LIPOPROTEIN"/>
    <property type="match status" value="1"/>
</dbReference>